<dbReference type="AlphaFoldDB" id="A0A1M4Z2Y9"/>
<evidence type="ECO:0000256" key="4">
    <source>
        <dbReference type="ARBA" id="ARBA00023163"/>
    </source>
</evidence>
<dbReference type="InterPro" id="IPR039425">
    <property type="entry name" value="RNA_pol_sigma-70-like"/>
</dbReference>
<keyword evidence="4" id="KW-0804">Transcription</keyword>
<evidence type="ECO:0000256" key="1">
    <source>
        <dbReference type="ARBA" id="ARBA00010641"/>
    </source>
</evidence>
<dbReference type="SUPFAM" id="SSF88946">
    <property type="entry name" value="Sigma2 domain of RNA polymerase sigma factors"/>
    <property type="match status" value="1"/>
</dbReference>
<dbReference type="InterPro" id="IPR007627">
    <property type="entry name" value="RNA_pol_sigma70_r2"/>
</dbReference>
<evidence type="ECO:0000259" key="7">
    <source>
        <dbReference type="Pfam" id="PF08281"/>
    </source>
</evidence>
<sequence>MNIILVKIKHGDHQAFKSLFESCHYKLYQFCYRFTNDRDTAEDIVQNIFIHIWNNRAKLNEQTPVEAILFKTAKQEISNWYRSLKNQEERIEDDAMIAEEEDTEDPHLAELQKDYLYKLLDKLPDRRREIFMLHRFDGLTCQEIAQHLEISKSAVENQIGLALAYLREQAKLSKSLL</sequence>
<dbReference type="PANTHER" id="PTHR43133:SF46">
    <property type="entry name" value="RNA POLYMERASE SIGMA-70 FACTOR ECF SUBFAMILY"/>
    <property type="match status" value="1"/>
</dbReference>
<dbReference type="GO" id="GO:0003677">
    <property type="term" value="F:DNA binding"/>
    <property type="evidence" value="ECO:0007669"/>
    <property type="project" value="InterPro"/>
</dbReference>
<keyword evidence="5" id="KW-0175">Coiled coil</keyword>
<keyword evidence="3" id="KW-0731">Sigma factor</keyword>
<accession>A0A1M4Z2Y9</accession>
<comment type="similarity">
    <text evidence="1">Belongs to the sigma-70 factor family. ECF subfamily.</text>
</comment>
<reference evidence="9" key="1">
    <citation type="submission" date="2016-11" db="EMBL/GenBank/DDBJ databases">
        <authorList>
            <person name="Varghese N."/>
            <person name="Submissions S."/>
        </authorList>
    </citation>
    <scope>NUCLEOTIDE SEQUENCE [LARGE SCALE GENOMIC DNA]</scope>
    <source>
        <strain evidence="9">DSM 16990</strain>
    </source>
</reference>
<dbReference type="InterPro" id="IPR013324">
    <property type="entry name" value="RNA_pol_sigma_r3/r4-like"/>
</dbReference>
<proteinExistence type="inferred from homology"/>
<name>A0A1M4Z2Y9_9SPHI</name>
<dbReference type="GO" id="GO:0016987">
    <property type="term" value="F:sigma factor activity"/>
    <property type="evidence" value="ECO:0007669"/>
    <property type="project" value="UniProtKB-KW"/>
</dbReference>
<dbReference type="CDD" id="cd06171">
    <property type="entry name" value="Sigma70_r4"/>
    <property type="match status" value="1"/>
</dbReference>
<feature type="domain" description="RNA polymerase sigma factor 70 region 4 type 2" evidence="7">
    <location>
        <begin position="114"/>
        <end position="164"/>
    </location>
</feature>
<evidence type="ECO:0000256" key="3">
    <source>
        <dbReference type="ARBA" id="ARBA00023082"/>
    </source>
</evidence>
<dbReference type="PANTHER" id="PTHR43133">
    <property type="entry name" value="RNA POLYMERASE ECF-TYPE SIGMA FACTO"/>
    <property type="match status" value="1"/>
</dbReference>
<dbReference type="InterPro" id="IPR013325">
    <property type="entry name" value="RNA_pol_sigma_r2"/>
</dbReference>
<dbReference type="Pfam" id="PF08281">
    <property type="entry name" value="Sigma70_r4_2"/>
    <property type="match status" value="1"/>
</dbReference>
<dbReference type="GO" id="GO:0006352">
    <property type="term" value="P:DNA-templated transcription initiation"/>
    <property type="evidence" value="ECO:0007669"/>
    <property type="project" value="InterPro"/>
</dbReference>
<feature type="coiled-coil region" evidence="5">
    <location>
        <begin position="70"/>
        <end position="101"/>
    </location>
</feature>
<evidence type="ECO:0000256" key="2">
    <source>
        <dbReference type="ARBA" id="ARBA00023015"/>
    </source>
</evidence>
<organism evidence="8 9">
    <name type="scientific">Pedobacter caeni</name>
    <dbReference type="NCBI Taxonomy" id="288992"/>
    <lineage>
        <taxon>Bacteria</taxon>
        <taxon>Pseudomonadati</taxon>
        <taxon>Bacteroidota</taxon>
        <taxon>Sphingobacteriia</taxon>
        <taxon>Sphingobacteriales</taxon>
        <taxon>Sphingobacteriaceae</taxon>
        <taxon>Pedobacter</taxon>
    </lineage>
</organism>
<keyword evidence="9" id="KW-1185">Reference proteome</keyword>
<dbReference type="InterPro" id="IPR036388">
    <property type="entry name" value="WH-like_DNA-bd_sf"/>
</dbReference>
<dbReference type="RefSeq" id="WP_073229895.1">
    <property type="nucleotide sequence ID" value="NZ_FQUQ01000002.1"/>
</dbReference>
<feature type="domain" description="RNA polymerase sigma-70 region 2" evidence="6">
    <location>
        <begin position="19"/>
        <end position="85"/>
    </location>
</feature>
<dbReference type="InterPro" id="IPR014284">
    <property type="entry name" value="RNA_pol_sigma-70_dom"/>
</dbReference>
<dbReference type="Pfam" id="PF04542">
    <property type="entry name" value="Sigma70_r2"/>
    <property type="match status" value="1"/>
</dbReference>
<dbReference type="Gene3D" id="1.10.10.10">
    <property type="entry name" value="Winged helix-like DNA-binding domain superfamily/Winged helix DNA-binding domain"/>
    <property type="match status" value="1"/>
</dbReference>
<dbReference type="Gene3D" id="1.10.1740.10">
    <property type="match status" value="1"/>
</dbReference>
<dbReference type="InterPro" id="IPR014327">
    <property type="entry name" value="RNA_pol_sigma70_bacteroid"/>
</dbReference>
<evidence type="ECO:0000256" key="5">
    <source>
        <dbReference type="SAM" id="Coils"/>
    </source>
</evidence>
<dbReference type="EMBL" id="FQUQ01000002">
    <property type="protein sequence ID" value="SHF12434.1"/>
    <property type="molecule type" value="Genomic_DNA"/>
</dbReference>
<keyword evidence="2" id="KW-0805">Transcription regulation</keyword>
<dbReference type="SUPFAM" id="SSF88659">
    <property type="entry name" value="Sigma3 and sigma4 domains of RNA polymerase sigma factors"/>
    <property type="match status" value="1"/>
</dbReference>
<dbReference type="NCBIfam" id="TIGR02985">
    <property type="entry name" value="Sig70_bacteroi1"/>
    <property type="match status" value="1"/>
</dbReference>
<dbReference type="OrthoDB" id="1100095at2"/>
<dbReference type="STRING" id="288992.SAMN04488522_102167"/>
<dbReference type="InterPro" id="IPR013249">
    <property type="entry name" value="RNA_pol_sigma70_r4_t2"/>
</dbReference>
<protein>
    <submittedName>
        <fullName evidence="8">RNA polymerase sigma-70 factor, ECF subfamily</fullName>
    </submittedName>
</protein>
<gene>
    <name evidence="8" type="ORF">SAMN04488522_102167</name>
</gene>
<evidence type="ECO:0000259" key="6">
    <source>
        <dbReference type="Pfam" id="PF04542"/>
    </source>
</evidence>
<evidence type="ECO:0000313" key="8">
    <source>
        <dbReference type="EMBL" id="SHF12434.1"/>
    </source>
</evidence>
<dbReference type="NCBIfam" id="TIGR02937">
    <property type="entry name" value="sigma70-ECF"/>
    <property type="match status" value="1"/>
</dbReference>
<evidence type="ECO:0000313" key="9">
    <source>
        <dbReference type="Proteomes" id="UP000184287"/>
    </source>
</evidence>
<dbReference type="Proteomes" id="UP000184287">
    <property type="component" value="Unassembled WGS sequence"/>
</dbReference>